<evidence type="ECO:0000313" key="3">
    <source>
        <dbReference type="Proteomes" id="UP001139408"/>
    </source>
</evidence>
<keyword evidence="1" id="KW-0732">Signal</keyword>
<reference evidence="2" key="1">
    <citation type="submission" date="2022-01" db="EMBL/GenBank/DDBJ databases">
        <title>Whole genome-based taxonomy of the Shewanellaceae.</title>
        <authorList>
            <person name="Martin-Rodriguez A.J."/>
        </authorList>
    </citation>
    <scope>NUCLEOTIDE SEQUENCE</scope>
    <source>
        <strain evidence="2">DSM 23803</strain>
    </source>
</reference>
<evidence type="ECO:0000256" key="1">
    <source>
        <dbReference type="SAM" id="SignalP"/>
    </source>
</evidence>
<sequence>MKLLTIIFIFLVVSCSSNTVDTFTSPQIQDSNVYENKSIGLTVHKPSTWEFQYPEEFIRSIYANNKKLDGIPNSTIAILKKNSPTYVNIEYKKFDINSANKSKTEILKEDLNKVFYDGFQKQVKSASLLKKPHPIVVSGVEGAKMSILTARFVESIKYPLEMEFALISSKKHGYIYKFYSNSLAPNDDETRDEINYIINNLVINIPRE</sequence>
<accession>A0A9X2CFP7</accession>
<dbReference type="Proteomes" id="UP001139408">
    <property type="component" value="Unassembled WGS sequence"/>
</dbReference>
<keyword evidence="3" id="KW-1185">Reference proteome</keyword>
<comment type="caution">
    <text evidence="2">The sequence shown here is derived from an EMBL/GenBank/DDBJ whole genome shotgun (WGS) entry which is preliminary data.</text>
</comment>
<feature type="chain" id="PRO_5040770006" description="Lipoprotein" evidence="1">
    <location>
        <begin position="20"/>
        <end position="208"/>
    </location>
</feature>
<dbReference type="EMBL" id="JAKILJ010000072">
    <property type="protein sequence ID" value="MCL1107621.1"/>
    <property type="molecule type" value="Genomic_DNA"/>
</dbReference>
<proteinExistence type="predicted"/>
<feature type="signal peptide" evidence="1">
    <location>
        <begin position="1"/>
        <end position="19"/>
    </location>
</feature>
<organism evidence="2 3">
    <name type="scientific">Shewanella algicola</name>
    <dbReference type="NCBI Taxonomy" id="640633"/>
    <lineage>
        <taxon>Bacteria</taxon>
        <taxon>Pseudomonadati</taxon>
        <taxon>Pseudomonadota</taxon>
        <taxon>Gammaproteobacteria</taxon>
        <taxon>Alteromonadales</taxon>
        <taxon>Shewanellaceae</taxon>
        <taxon>Shewanella</taxon>
    </lineage>
</organism>
<protein>
    <recommendedName>
        <fullName evidence="4">Lipoprotein</fullName>
    </recommendedName>
</protein>
<dbReference type="AlphaFoldDB" id="A0A9X2CFP7"/>
<evidence type="ECO:0000313" key="2">
    <source>
        <dbReference type="EMBL" id="MCL1107621.1"/>
    </source>
</evidence>
<evidence type="ECO:0008006" key="4">
    <source>
        <dbReference type="Google" id="ProtNLM"/>
    </source>
</evidence>
<name>A0A9X2CFP7_9GAMM</name>
<gene>
    <name evidence="2" type="ORF">L2749_20655</name>
</gene>
<dbReference type="PROSITE" id="PS51257">
    <property type="entry name" value="PROKAR_LIPOPROTEIN"/>
    <property type="match status" value="1"/>
</dbReference>
<dbReference type="RefSeq" id="WP_188927037.1">
    <property type="nucleotide sequence ID" value="NZ_BMQI01000072.1"/>
</dbReference>